<keyword evidence="4 9" id="KW-0812">Transmembrane</keyword>
<name>A0A1V0S7Y3_CNPV</name>
<evidence type="ECO:0000313" key="10">
    <source>
        <dbReference type="EMBL" id="ARF02734.1"/>
    </source>
</evidence>
<feature type="transmembrane region" description="Helical" evidence="9">
    <location>
        <begin position="44"/>
        <end position="63"/>
    </location>
</feature>
<evidence type="ECO:0000313" key="11">
    <source>
        <dbReference type="Proteomes" id="UP000315116"/>
    </source>
</evidence>
<evidence type="ECO:0000256" key="3">
    <source>
        <dbReference type="ARBA" id="ARBA00022518"/>
    </source>
</evidence>
<evidence type="ECO:0000256" key="6">
    <source>
        <dbReference type="ARBA" id="ARBA00022989"/>
    </source>
</evidence>
<evidence type="ECO:0000256" key="1">
    <source>
        <dbReference type="ARBA" id="ARBA00004192"/>
    </source>
</evidence>
<accession>A0A1V0S7Y3</accession>
<dbReference type="GO" id="GO:0030430">
    <property type="term" value="C:host cell cytoplasm"/>
    <property type="evidence" value="ECO:0007669"/>
    <property type="project" value="UniProtKB-SubCell"/>
</dbReference>
<evidence type="ECO:0000256" key="7">
    <source>
        <dbReference type="ARBA" id="ARBA00023136"/>
    </source>
</evidence>
<dbReference type="EMBL" id="KX857216">
    <property type="protein sequence ID" value="ARF02734.1"/>
    <property type="molecule type" value="Genomic_DNA"/>
</dbReference>
<gene>
    <name evidence="10" type="primary">SWPV1-150</name>
</gene>
<comment type="subcellular location">
    <subcellularLocation>
        <location evidence="1">Host cytoplasm</location>
    </subcellularLocation>
    <subcellularLocation>
        <location evidence="2">Virion membrane</location>
        <topology evidence="2">Multi-pass membrane protein</topology>
    </subcellularLocation>
</comment>
<dbReference type="InterPro" id="IPR008447">
    <property type="entry name" value="Prot_L2"/>
</dbReference>
<evidence type="ECO:0000256" key="9">
    <source>
        <dbReference type="SAM" id="Phobius"/>
    </source>
</evidence>
<proteinExistence type="predicted"/>
<protein>
    <submittedName>
        <fullName evidence="10">SWPV1-150</fullName>
    </submittedName>
</protein>
<evidence type="ECO:0000256" key="4">
    <source>
        <dbReference type="ARBA" id="ARBA00022692"/>
    </source>
</evidence>
<keyword evidence="3" id="KW-0244">Early protein</keyword>
<sequence length="96" mass="11444">MENFIIPQLSKMEEAASINIQMLDIIITRCITTKWILLNILLRFMLDSILIFSVICMSITYYINRNKMIILLITIINLSYELFIRFLIYIIYESID</sequence>
<keyword evidence="5" id="KW-0946">Virion</keyword>
<evidence type="ECO:0000256" key="5">
    <source>
        <dbReference type="ARBA" id="ARBA00022844"/>
    </source>
</evidence>
<keyword evidence="6 9" id="KW-1133">Transmembrane helix</keyword>
<organism evidence="10 11">
    <name type="scientific">Shearwaterpox virus</name>
    <dbReference type="NCBI Taxonomy" id="1974596"/>
    <lineage>
        <taxon>Viruses</taxon>
        <taxon>Varidnaviria</taxon>
        <taxon>Bamfordvirae</taxon>
        <taxon>Nucleocytoviricota</taxon>
        <taxon>Pokkesviricetes</taxon>
        <taxon>Chitovirales</taxon>
        <taxon>Poxviridae</taxon>
        <taxon>Chordopoxvirinae</taxon>
        <taxon>Avipoxvirus</taxon>
        <taxon>Avipoxvirus canarypox</taxon>
        <taxon>Canarypox virus</taxon>
    </lineage>
</organism>
<dbReference type="GO" id="GO:0055036">
    <property type="term" value="C:virion membrane"/>
    <property type="evidence" value="ECO:0007669"/>
    <property type="project" value="UniProtKB-SubCell"/>
</dbReference>
<evidence type="ECO:0000256" key="8">
    <source>
        <dbReference type="ARBA" id="ARBA00023200"/>
    </source>
</evidence>
<reference evidence="10 11" key="1">
    <citation type="journal article" date="2017" name="BMC Genomics">
        <title>Genomic characterization of two novel pathogenic avipoxviruses isolated from pacific shearwaters (Ardenna spp.).</title>
        <authorList>
            <person name="Sarker S."/>
            <person name="Das S."/>
            <person name="Lavers J.L."/>
            <person name="Hutton I."/>
            <person name="Helbig K."/>
            <person name="Imbery J."/>
            <person name="Upton C."/>
            <person name="Raidal S.R."/>
        </authorList>
    </citation>
    <scope>NUCLEOTIDE SEQUENCE [LARGE SCALE GENOMIC DNA]</scope>
    <source>
        <strain evidence="10 11">SWPV-1</strain>
    </source>
</reference>
<dbReference type="Pfam" id="PF05803">
    <property type="entry name" value="Chordopox_L2"/>
    <property type="match status" value="1"/>
</dbReference>
<evidence type="ECO:0000256" key="2">
    <source>
        <dbReference type="ARBA" id="ARBA00004385"/>
    </source>
</evidence>
<keyword evidence="7 9" id="KW-0472">Membrane</keyword>
<feature type="transmembrane region" description="Helical" evidence="9">
    <location>
        <begin position="69"/>
        <end position="92"/>
    </location>
</feature>
<keyword evidence="8" id="KW-1035">Host cytoplasm</keyword>
<dbReference type="Proteomes" id="UP000315116">
    <property type="component" value="Segment"/>
</dbReference>